<reference evidence="2" key="2">
    <citation type="submission" date="2023-06" db="EMBL/GenBank/DDBJ databases">
        <authorList>
            <person name="Kobayashi Y."/>
            <person name="Kayamori A."/>
            <person name="Aoki K."/>
            <person name="Shiwa Y."/>
            <person name="Fujita N."/>
            <person name="Sugita T."/>
            <person name="Iwasaki W."/>
            <person name="Tanaka N."/>
            <person name="Takashima M."/>
        </authorList>
    </citation>
    <scope>NUCLEOTIDE SEQUENCE</scope>
    <source>
        <strain evidence="2">HIS016</strain>
    </source>
</reference>
<dbReference type="AlphaFoldDB" id="A0AAD3YAN7"/>
<sequence length="225" mass="24005">MAHGRSYSAPTVTPRAAKRNGMVFTRPFSWSAYLELLPTDSTPAGSSNPSISFQPGNSLHLYTSPPADWSSSSSGSSSCSKPDLWCSGLEPGESGRSHSTVGSGSSTSQAVITPELSPKTDRPSLSDLDLVCRTPFLELALSPDLVIRPVRPCERCALHAKECWYEPRTLLPAVEGDTLALPKCACCPDDDGCWHVLGGQMVRPRVAVLDAPQDAMDAMDAAWAV</sequence>
<evidence type="ECO:0000256" key="1">
    <source>
        <dbReference type="SAM" id="MobiDB-lite"/>
    </source>
</evidence>
<comment type="caution">
    <text evidence="2">The sequence shown here is derived from an EMBL/GenBank/DDBJ whole genome shotgun (WGS) entry which is preliminary data.</text>
</comment>
<keyword evidence="3" id="KW-1185">Reference proteome</keyword>
<protein>
    <submittedName>
        <fullName evidence="2">Uncharacterized protein</fullName>
    </submittedName>
</protein>
<feature type="compositionally biased region" description="Low complexity" evidence="1">
    <location>
        <begin position="97"/>
        <end position="108"/>
    </location>
</feature>
<organism evidence="2 3">
    <name type="scientific">Cutaneotrichosporon spelunceum</name>
    <dbReference type="NCBI Taxonomy" id="1672016"/>
    <lineage>
        <taxon>Eukaryota</taxon>
        <taxon>Fungi</taxon>
        <taxon>Dikarya</taxon>
        <taxon>Basidiomycota</taxon>
        <taxon>Agaricomycotina</taxon>
        <taxon>Tremellomycetes</taxon>
        <taxon>Trichosporonales</taxon>
        <taxon>Trichosporonaceae</taxon>
        <taxon>Cutaneotrichosporon</taxon>
    </lineage>
</organism>
<evidence type="ECO:0000313" key="2">
    <source>
        <dbReference type="EMBL" id="GMK56166.1"/>
    </source>
</evidence>
<proteinExistence type="predicted"/>
<gene>
    <name evidence="2" type="ORF">CspeluHIS016_0300060</name>
</gene>
<feature type="region of interest" description="Disordered" evidence="1">
    <location>
        <begin position="91"/>
        <end position="124"/>
    </location>
</feature>
<accession>A0AAD3YAN7</accession>
<evidence type="ECO:0000313" key="3">
    <source>
        <dbReference type="Proteomes" id="UP001222932"/>
    </source>
</evidence>
<name>A0AAD3YAN7_9TREE</name>
<dbReference type="EMBL" id="BTCM01000003">
    <property type="protein sequence ID" value="GMK56166.1"/>
    <property type="molecule type" value="Genomic_DNA"/>
</dbReference>
<reference evidence="2" key="1">
    <citation type="journal article" date="2023" name="BMC Genomics">
        <title>Chromosome-level genome assemblies of Cutaneotrichosporon spp. (Trichosporonales, Basidiomycota) reveal imbalanced evolution between nucleotide sequences and chromosome synteny.</title>
        <authorList>
            <person name="Kobayashi Y."/>
            <person name="Kayamori A."/>
            <person name="Aoki K."/>
            <person name="Shiwa Y."/>
            <person name="Matsutani M."/>
            <person name="Fujita N."/>
            <person name="Sugita T."/>
            <person name="Iwasaki W."/>
            <person name="Tanaka N."/>
            <person name="Takashima M."/>
        </authorList>
    </citation>
    <scope>NUCLEOTIDE SEQUENCE</scope>
    <source>
        <strain evidence="2">HIS016</strain>
    </source>
</reference>
<dbReference type="Proteomes" id="UP001222932">
    <property type="component" value="Unassembled WGS sequence"/>
</dbReference>